<dbReference type="NCBIfam" id="TIGR01683">
    <property type="entry name" value="thiS"/>
    <property type="match status" value="1"/>
</dbReference>
<dbReference type="SUPFAM" id="SSF54285">
    <property type="entry name" value="MoaD/ThiS"/>
    <property type="match status" value="1"/>
</dbReference>
<organism evidence="1 2">
    <name type="scientific">Dyella psychrodurans</name>
    <dbReference type="NCBI Taxonomy" id="1927960"/>
    <lineage>
        <taxon>Bacteria</taxon>
        <taxon>Pseudomonadati</taxon>
        <taxon>Pseudomonadota</taxon>
        <taxon>Gammaproteobacteria</taxon>
        <taxon>Lysobacterales</taxon>
        <taxon>Rhodanobacteraceae</taxon>
        <taxon>Dyella</taxon>
    </lineage>
</organism>
<dbReference type="Proteomes" id="UP000255334">
    <property type="component" value="Unassembled WGS sequence"/>
</dbReference>
<gene>
    <name evidence="1" type="primary">thiS</name>
    <name evidence="1" type="ORF">DWU99_14060</name>
</gene>
<dbReference type="AlphaFoldDB" id="A0A370X2D1"/>
<dbReference type="InterPro" id="IPR016155">
    <property type="entry name" value="Mopterin_synth/thiamin_S_b"/>
</dbReference>
<accession>A0A370X2D1</accession>
<dbReference type="RefSeq" id="WP_115478702.1">
    <property type="nucleotide sequence ID" value="NZ_QRBF01000005.1"/>
</dbReference>
<sequence length="66" mass="7022">MQITLNGHPHDCGQGTTVTQLLHQAGYGGRRVAVEVNQEIVPRSQHDGHELCAGDRVEIVHAIGGG</sequence>
<protein>
    <submittedName>
        <fullName evidence="1">Sulfur carrier protein ThiS</fullName>
    </submittedName>
</protein>
<dbReference type="PANTHER" id="PTHR34472">
    <property type="entry name" value="SULFUR CARRIER PROTEIN THIS"/>
    <property type="match status" value="1"/>
</dbReference>
<evidence type="ECO:0000313" key="2">
    <source>
        <dbReference type="Proteomes" id="UP000255334"/>
    </source>
</evidence>
<proteinExistence type="predicted"/>
<dbReference type="InterPro" id="IPR010035">
    <property type="entry name" value="Thi_S"/>
</dbReference>
<comment type="caution">
    <text evidence="1">The sequence shown here is derived from an EMBL/GenBank/DDBJ whole genome shotgun (WGS) entry which is preliminary data.</text>
</comment>
<dbReference type="PANTHER" id="PTHR34472:SF1">
    <property type="entry name" value="SULFUR CARRIER PROTEIN THIS"/>
    <property type="match status" value="1"/>
</dbReference>
<dbReference type="EMBL" id="QRBF01000005">
    <property type="protein sequence ID" value="RDS82526.1"/>
    <property type="molecule type" value="Genomic_DNA"/>
</dbReference>
<reference evidence="1 2" key="1">
    <citation type="submission" date="2018-07" db="EMBL/GenBank/DDBJ databases">
        <title>Dyella monticola sp. nov. and Dyella psychrodurans sp. nov. isolated from monsoon evergreen broad-leaved forest soil of Dinghu Mountain, China.</title>
        <authorList>
            <person name="Gao Z."/>
            <person name="Qiu L."/>
        </authorList>
    </citation>
    <scope>NUCLEOTIDE SEQUENCE [LARGE SCALE GENOMIC DNA]</scope>
    <source>
        <strain evidence="1 2">4MSK11</strain>
    </source>
</reference>
<dbReference type="CDD" id="cd00565">
    <property type="entry name" value="Ubl_ThiS"/>
    <property type="match status" value="1"/>
</dbReference>
<dbReference type="OrthoDB" id="9800283at2"/>
<evidence type="ECO:0000313" key="1">
    <source>
        <dbReference type="EMBL" id="RDS82526.1"/>
    </source>
</evidence>
<dbReference type="Pfam" id="PF02597">
    <property type="entry name" value="ThiS"/>
    <property type="match status" value="1"/>
</dbReference>
<name>A0A370X2D1_9GAMM</name>
<dbReference type="Gene3D" id="3.10.20.30">
    <property type="match status" value="1"/>
</dbReference>
<dbReference type="InterPro" id="IPR003749">
    <property type="entry name" value="ThiS/MoaD-like"/>
</dbReference>
<dbReference type="InterPro" id="IPR012675">
    <property type="entry name" value="Beta-grasp_dom_sf"/>
</dbReference>
<keyword evidence="2" id="KW-1185">Reference proteome</keyword>